<name>A0AAV3YJT7_9GAST</name>
<dbReference type="AlphaFoldDB" id="A0AAV3YJT7"/>
<evidence type="ECO:0000313" key="2">
    <source>
        <dbReference type="Proteomes" id="UP000735302"/>
    </source>
</evidence>
<dbReference type="Proteomes" id="UP000735302">
    <property type="component" value="Unassembled WGS sequence"/>
</dbReference>
<comment type="caution">
    <text evidence="1">The sequence shown here is derived from an EMBL/GenBank/DDBJ whole genome shotgun (WGS) entry which is preliminary data.</text>
</comment>
<evidence type="ECO:0000313" key="1">
    <source>
        <dbReference type="EMBL" id="GFN82477.1"/>
    </source>
</evidence>
<organism evidence="1 2">
    <name type="scientific">Plakobranchus ocellatus</name>
    <dbReference type="NCBI Taxonomy" id="259542"/>
    <lineage>
        <taxon>Eukaryota</taxon>
        <taxon>Metazoa</taxon>
        <taxon>Spiralia</taxon>
        <taxon>Lophotrochozoa</taxon>
        <taxon>Mollusca</taxon>
        <taxon>Gastropoda</taxon>
        <taxon>Heterobranchia</taxon>
        <taxon>Euthyneura</taxon>
        <taxon>Panpulmonata</taxon>
        <taxon>Sacoglossa</taxon>
        <taxon>Placobranchoidea</taxon>
        <taxon>Plakobranchidae</taxon>
        <taxon>Plakobranchus</taxon>
    </lineage>
</organism>
<accession>A0AAV3YJT7</accession>
<sequence length="85" mass="9441">MPTLHLRTLLKQHKSTCPQQGDIRLSDPGQARAPMVELEPATEGSQQISGGLASHCATEAPYSDQDFDTVEIRFERVADWTWCEG</sequence>
<reference evidence="1 2" key="1">
    <citation type="journal article" date="2021" name="Elife">
        <title>Chloroplast acquisition without the gene transfer in kleptoplastic sea slugs, Plakobranchus ocellatus.</title>
        <authorList>
            <person name="Maeda T."/>
            <person name="Takahashi S."/>
            <person name="Yoshida T."/>
            <person name="Shimamura S."/>
            <person name="Takaki Y."/>
            <person name="Nagai Y."/>
            <person name="Toyoda A."/>
            <person name="Suzuki Y."/>
            <person name="Arimoto A."/>
            <person name="Ishii H."/>
            <person name="Satoh N."/>
            <person name="Nishiyama T."/>
            <person name="Hasebe M."/>
            <person name="Maruyama T."/>
            <person name="Minagawa J."/>
            <person name="Obokata J."/>
            <person name="Shigenobu S."/>
        </authorList>
    </citation>
    <scope>NUCLEOTIDE SEQUENCE [LARGE SCALE GENOMIC DNA]</scope>
</reference>
<proteinExistence type="predicted"/>
<keyword evidence="2" id="KW-1185">Reference proteome</keyword>
<gene>
    <name evidence="1" type="ORF">PoB_000898300</name>
</gene>
<protein>
    <submittedName>
        <fullName evidence="1">Uncharacterized protein</fullName>
    </submittedName>
</protein>
<dbReference type="EMBL" id="BLXT01000981">
    <property type="protein sequence ID" value="GFN82477.1"/>
    <property type="molecule type" value="Genomic_DNA"/>
</dbReference>